<dbReference type="PANTHER" id="PTHR32114:SF2">
    <property type="entry name" value="ABC TRANSPORTER ABCH.3"/>
    <property type="match status" value="1"/>
</dbReference>
<dbReference type="InterPro" id="IPR027417">
    <property type="entry name" value="P-loop_NTPase"/>
</dbReference>
<comment type="caution">
    <text evidence="6">The sequence shown here is derived from an EMBL/GenBank/DDBJ whole genome shotgun (WGS) entry which is preliminary data.</text>
</comment>
<evidence type="ECO:0000313" key="7">
    <source>
        <dbReference type="Proteomes" id="UP000003094"/>
    </source>
</evidence>
<dbReference type="GO" id="GO:0016887">
    <property type="term" value="F:ATP hydrolysis activity"/>
    <property type="evidence" value="ECO:0007669"/>
    <property type="project" value="InterPro"/>
</dbReference>
<feature type="domain" description="Rad50/SbcC-type AAA" evidence="5">
    <location>
        <begin position="89"/>
        <end position="352"/>
    </location>
</feature>
<sequence>MSKNLKLKNDFQNFILSEDSKLYTPDEIKLINLIIRNFDSIAEVGTAGGKRAKLLKDFLAIDWGSISSELVIASTDKEAVSFPIKQLKKITIENFRGFSNQFFHDFSKPYTLIYGTNGSGKTSFCEALEYSLLGYISEAESKRYDSNKYIVNVATGKGQKPMLTVIDENDAEIAVSASPNSYHFCFIEKNRIDGFARISANTRSNQTQMLSILLGLEDFNQYVSGFTENIENYINTNELEGDKYKNLAQKTKEVDADRVSIETNNNNVNKLKSERDLLIKASKLEMTFEEIDVYLHGVPDKNGRLIEIDEELQNISHVHYDSTGLKSITENYEEILLSLKEYKQLREDLDKSKDQISFMQLFTALKELNSISEDNCPACLTPIALVVKNPYNHAVEKLSELGELAHLEERLEVISEEIVSKTTKLIRDIDTKIKFAKELSSSVQFNFTQDLLSQELKQSNIKNKVIDIEVLINEIKRNNESLEVLEELLNFKNSEYKNSSQKKDTLQEEKKHLKGLSDKIKNIQTQESTYKKLISDAQVKIQEFDKSNAKLISEVEIEKQQVAINKEFVSAYKSLLTKLKKYNMELPGKLISNMNELTRDFYNEINKHDSDFELLEKIELPTKPEDRITAYFKDNPTKAVDALHVLSEGHVRCLGLSLLLSKIVRENINVIIFDDVVNAIDDDHRGGIREVLINSPMLKNKQIILTSHAEEFIKDLENQVGKRQYDKLITRITFLPPEKRIIRTDNISTSHYLTNA</sequence>
<evidence type="ECO:0000256" key="3">
    <source>
        <dbReference type="ARBA" id="ARBA00013368"/>
    </source>
</evidence>
<comment type="similarity">
    <text evidence="1">Belongs to the SMC family. SbcC subfamily.</text>
</comment>
<dbReference type="EMBL" id="ADHJ01000001">
    <property type="protein sequence ID" value="EFU43874.1"/>
    <property type="molecule type" value="Genomic_DNA"/>
</dbReference>
<evidence type="ECO:0000256" key="4">
    <source>
        <dbReference type="SAM" id="Coils"/>
    </source>
</evidence>
<dbReference type="GO" id="GO:0006302">
    <property type="term" value="P:double-strand break repair"/>
    <property type="evidence" value="ECO:0007669"/>
    <property type="project" value="InterPro"/>
</dbReference>
<dbReference type="Pfam" id="PF13476">
    <property type="entry name" value="AAA_23"/>
    <property type="match status" value="1"/>
</dbReference>
<comment type="subunit">
    <text evidence="2">Heterodimer of SbcC and SbcD.</text>
</comment>
<evidence type="ECO:0000256" key="2">
    <source>
        <dbReference type="ARBA" id="ARBA00011322"/>
    </source>
</evidence>
<organism evidence="6 7">
    <name type="scientific">Paenibacillus vortex V453</name>
    <dbReference type="NCBI Taxonomy" id="715225"/>
    <lineage>
        <taxon>Bacteria</taxon>
        <taxon>Bacillati</taxon>
        <taxon>Bacillota</taxon>
        <taxon>Bacilli</taxon>
        <taxon>Bacillales</taxon>
        <taxon>Paenibacillaceae</taxon>
        <taxon>Paenibacillus</taxon>
    </lineage>
</organism>
<protein>
    <recommendedName>
        <fullName evidence="3">Nuclease SbcCD subunit C</fullName>
    </recommendedName>
</protein>
<keyword evidence="7" id="KW-1185">Reference proteome</keyword>
<dbReference type="InterPro" id="IPR038729">
    <property type="entry name" value="Rad50/SbcC_AAA"/>
</dbReference>
<dbReference type="KEGG" id="pvo:PVOR_01645"/>
<dbReference type="Gene3D" id="3.40.50.300">
    <property type="entry name" value="P-loop containing nucleotide triphosphate hydrolases"/>
    <property type="match status" value="2"/>
</dbReference>
<dbReference type="SUPFAM" id="SSF52540">
    <property type="entry name" value="P-loop containing nucleoside triphosphate hydrolases"/>
    <property type="match status" value="2"/>
</dbReference>
<feature type="coiled-coil region" evidence="4">
    <location>
        <begin position="468"/>
        <end position="526"/>
    </location>
</feature>
<name>A0A2R9T2U1_9BACL</name>
<gene>
    <name evidence="6" type="ORF">PVOR_01645</name>
</gene>
<evidence type="ECO:0000256" key="1">
    <source>
        <dbReference type="ARBA" id="ARBA00006930"/>
    </source>
</evidence>
<dbReference type="AlphaFoldDB" id="A0A2R9T2U1"/>
<evidence type="ECO:0000313" key="6">
    <source>
        <dbReference type="EMBL" id="EFU43874.1"/>
    </source>
</evidence>
<dbReference type="PANTHER" id="PTHR32114">
    <property type="entry name" value="ABC TRANSPORTER ABCH.3"/>
    <property type="match status" value="1"/>
</dbReference>
<keyword evidence="4" id="KW-0175">Coiled coil</keyword>
<dbReference type="RefSeq" id="WP_006207293.1">
    <property type="nucleotide sequence ID" value="NZ_ADHJ01000001.1"/>
</dbReference>
<reference evidence="6 7" key="1">
    <citation type="journal article" date="2010" name="BMC Genomics">
        <title>Genome sequence of the pattern forming Paenibacillus vortex bacterium reveals potential for thriving in complex environments.</title>
        <authorList>
            <person name="Sirota-Madi A."/>
            <person name="Olender T."/>
            <person name="Helman Y."/>
            <person name="Ingham C."/>
            <person name="Brainis I."/>
            <person name="Roth D."/>
            <person name="Hagi E."/>
            <person name="Brodsky L."/>
            <person name="Leshkowitz D."/>
            <person name="Galatenko V."/>
            <person name="Nikolaev V."/>
            <person name="Mugasimangalam R.C."/>
            <person name="Bransburg-Zabary S."/>
            <person name="Gutnick D.L."/>
            <person name="Lancet D."/>
            <person name="Ben-Jacob E."/>
        </authorList>
    </citation>
    <scope>NUCLEOTIDE SEQUENCE [LARGE SCALE GENOMIC DNA]</scope>
    <source>
        <strain evidence="6 7">V453</strain>
    </source>
</reference>
<evidence type="ECO:0000259" key="5">
    <source>
        <dbReference type="Pfam" id="PF13476"/>
    </source>
</evidence>
<accession>A0A2R9T2U1</accession>
<dbReference type="Proteomes" id="UP000003094">
    <property type="component" value="Unassembled WGS sequence"/>
</dbReference>
<proteinExistence type="inferred from homology"/>